<organism evidence="2 3">
    <name type="scientific">Rangifer tarandus platyrhynchus</name>
    <name type="common">Svalbard reindeer</name>
    <dbReference type="NCBI Taxonomy" id="3082113"/>
    <lineage>
        <taxon>Eukaryota</taxon>
        <taxon>Metazoa</taxon>
        <taxon>Chordata</taxon>
        <taxon>Craniata</taxon>
        <taxon>Vertebrata</taxon>
        <taxon>Euteleostomi</taxon>
        <taxon>Mammalia</taxon>
        <taxon>Eutheria</taxon>
        <taxon>Laurasiatheria</taxon>
        <taxon>Artiodactyla</taxon>
        <taxon>Ruminantia</taxon>
        <taxon>Pecora</taxon>
        <taxon>Cervidae</taxon>
        <taxon>Odocoileinae</taxon>
        <taxon>Rangifer</taxon>
    </lineage>
</organism>
<reference evidence="2" key="1">
    <citation type="submission" date="2023-04" db="EMBL/GenBank/DDBJ databases">
        <authorList>
            <consortium name="ELIXIR-Norway"/>
        </authorList>
    </citation>
    <scope>NUCLEOTIDE SEQUENCE [LARGE SCALE GENOMIC DNA]</scope>
</reference>
<name>A0ABN8YUU1_RANTA</name>
<evidence type="ECO:0000313" key="2">
    <source>
        <dbReference type="EMBL" id="CAI9164406.1"/>
    </source>
</evidence>
<evidence type="ECO:0000313" key="3">
    <source>
        <dbReference type="Proteomes" id="UP001176941"/>
    </source>
</evidence>
<feature type="region of interest" description="Disordered" evidence="1">
    <location>
        <begin position="214"/>
        <end position="251"/>
    </location>
</feature>
<accession>A0ABN8YUU1</accession>
<feature type="region of interest" description="Disordered" evidence="1">
    <location>
        <begin position="360"/>
        <end position="384"/>
    </location>
</feature>
<dbReference type="Proteomes" id="UP001176941">
    <property type="component" value="Chromosome 23"/>
</dbReference>
<sequence>MHTTTSETLKPVPLAGKWGLDGWPAIGFSAGINEAVPTGGAFEPRVCPSLSARGGSTWLQCSSAGAVAYEAPPRVAHWLPFSLLADRENPNANPAKASSQQDTRTKALSLGQSATFKREARPTRHNFPGLLPRPGCHHTGSGAARTGWSFCSQATYSPAREEAFRWVLTHTCAATGRPSCETCGQCKQTGPGALTVEPPRGLCVPGLEVPPEAAHRPHLCSKASESQGGVRGSATAPPETPASSSRPSALGGLGCRPEFVMKTRLPSSQSTSSLSVLFLRLFLESLVLCPPASPEDTMASRPPPPAQAPPDATTSCPQEPSPQAPVGVDDGARPSWPEQPSSPSVSCDWLLPWIMSVHESWAPPDEGRSGTWLTVSAQGTVGSQ</sequence>
<feature type="region of interest" description="Disordered" evidence="1">
    <location>
        <begin position="293"/>
        <end position="344"/>
    </location>
</feature>
<dbReference type="EMBL" id="OX459959">
    <property type="protein sequence ID" value="CAI9164406.1"/>
    <property type="molecule type" value="Genomic_DNA"/>
</dbReference>
<gene>
    <name evidence="2" type="ORF">MRATA1EN1_LOCUS13368</name>
</gene>
<keyword evidence="3" id="KW-1185">Reference proteome</keyword>
<protein>
    <submittedName>
        <fullName evidence="2">Uncharacterized protein</fullName>
    </submittedName>
</protein>
<feature type="compositionally biased region" description="Polar residues" evidence="1">
    <location>
        <begin position="371"/>
        <end position="384"/>
    </location>
</feature>
<evidence type="ECO:0000256" key="1">
    <source>
        <dbReference type="SAM" id="MobiDB-lite"/>
    </source>
</evidence>
<proteinExistence type="predicted"/>